<evidence type="ECO:0000313" key="2">
    <source>
        <dbReference type="Proteomes" id="UP000431744"/>
    </source>
</evidence>
<dbReference type="AlphaFoldDB" id="A0A6H9WET2"/>
<name>A0A6H9WET2_9MICO</name>
<protein>
    <submittedName>
        <fullName evidence="1">Uncharacterized protein</fullName>
    </submittedName>
</protein>
<organism evidence="1 2">
    <name type="scientific">Pseudoclavibacter endophyticus</name>
    <dbReference type="NCBI Taxonomy" id="1778590"/>
    <lineage>
        <taxon>Bacteria</taxon>
        <taxon>Bacillati</taxon>
        <taxon>Actinomycetota</taxon>
        <taxon>Actinomycetes</taxon>
        <taxon>Micrococcales</taxon>
        <taxon>Microbacteriaceae</taxon>
        <taxon>Pseudoclavibacter</taxon>
    </lineage>
</organism>
<dbReference type="RefSeq" id="WP_158028012.1">
    <property type="nucleotide sequence ID" value="NZ_BMHG01000001.1"/>
</dbReference>
<dbReference type="EMBL" id="WBJY01000001">
    <property type="protein sequence ID" value="KAB1649422.1"/>
    <property type="molecule type" value="Genomic_DNA"/>
</dbReference>
<evidence type="ECO:0000313" key="1">
    <source>
        <dbReference type="EMBL" id="KAB1649422.1"/>
    </source>
</evidence>
<accession>A0A6H9WET2</accession>
<proteinExistence type="predicted"/>
<gene>
    <name evidence="1" type="ORF">F8O04_03925</name>
</gene>
<comment type="caution">
    <text evidence="1">The sequence shown here is derived from an EMBL/GenBank/DDBJ whole genome shotgun (WGS) entry which is preliminary data.</text>
</comment>
<sequence length="93" mass="9762">MTTKQLALAQGTVNPIAGRRIGVVNAGTEHDRVWAKIMVVGGPSQIDVRIDEGTPTSLEGFGTITLVGFAEPADPERGRGPVIAVEIELADEP</sequence>
<dbReference type="Proteomes" id="UP000431744">
    <property type="component" value="Unassembled WGS sequence"/>
</dbReference>
<keyword evidence="2" id="KW-1185">Reference proteome</keyword>
<reference evidence="1 2" key="1">
    <citation type="submission" date="2019-09" db="EMBL/GenBank/DDBJ databases">
        <title>Phylogeny of genus Pseudoclavibacter and closely related genus.</title>
        <authorList>
            <person name="Li Y."/>
        </authorList>
    </citation>
    <scope>NUCLEOTIDE SEQUENCE [LARGE SCALE GENOMIC DNA]</scope>
    <source>
        <strain evidence="1 2">EGI 60007</strain>
    </source>
</reference>